<protein>
    <submittedName>
        <fullName evidence="11">ABC transporter related protein</fullName>
    </submittedName>
</protein>
<evidence type="ECO:0000256" key="1">
    <source>
        <dbReference type="ARBA" id="ARBA00004141"/>
    </source>
</evidence>
<keyword evidence="6 8" id="KW-1133">Transmembrane helix</keyword>
<comment type="subcellular location">
    <subcellularLocation>
        <location evidence="1">Membrane</location>
        <topology evidence="1">Multi-pass membrane protein</topology>
    </subcellularLocation>
</comment>
<evidence type="ECO:0000256" key="5">
    <source>
        <dbReference type="ARBA" id="ARBA00022840"/>
    </source>
</evidence>
<dbReference type="InterPro" id="IPR003439">
    <property type="entry name" value="ABC_transporter-like_ATP-bd"/>
</dbReference>
<dbReference type="PANTHER" id="PTHR43394">
    <property type="entry name" value="ATP-DEPENDENT PERMEASE MDL1, MITOCHONDRIAL"/>
    <property type="match status" value="1"/>
</dbReference>
<feature type="transmembrane region" description="Helical" evidence="8">
    <location>
        <begin position="135"/>
        <end position="160"/>
    </location>
</feature>
<keyword evidence="7 8" id="KW-0472">Membrane</keyword>
<feature type="domain" description="ABC transporter" evidence="9">
    <location>
        <begin position="341"/>
        <end position="576"/>
    </location>
</feature>
<gene>
    <name evidence="11" type="ordered locus">Mhun_0191</name>
</gene>
<dbReference type="FunFam" id="3.40.50.300:FF:000287">
    <property type="entry name" value="Multidrug ABC transporter ATP-binding protein"/>
    <property type="match status" value="1"/>
</dbReference>
<keyword evidence="12" id="KW-1185">Reference proteome</keyword>
<feature type="domain" description="ABC transmembrane type-1" evidence="10">
    <location>
        <begin position="35"/>
        <end position="307"/>
    </location>
</feature>
<dbReference type="PROSITE" id="PS50893">
    <property type="entry name" value="ABC_TRANSPORTER_2"/>
    <property type="match status" value="1"/>
</dbReference>
<keyword evidence="3 8" id="KW-0812">Transmembrane</keyword>
<dbReference type="InterPro" id="IPR017871">
    <property type="entry name" value="ABC_transporter-like_CS"/>
</dbReference>
<dbReference type="InterPro" id="IPR039421">
    <property type="entry name" value="Type_1_exporter"/>
</dbReference>
<evidence type="ECO:0000313" key="11">
    <source>
        <dbReference type="EMBL" id="ABD39965.1"/>
    </source>
</evidence>
<dbReference type="GO" id="GO:0015421">
    <property type="term" value="F:ABC-type oligopeptide transporter activity"/>
    <property type="evidence" value="ECO:0007669"/>
    <property type="project" value="TreeGrafter"/>
</dbReference>
<evidence type="ECO:0000256" key="4">
    <source>
        <dbReference type="ARBA" id="ARBA00022741"/>
    </source>
</evidence>
<dbReference type="InParanoid" id="Q2FMN9"/>
<dbReference type="SUPFAM" id="SSF52540">
    <property type="entry name" value="P-loop containing nucleoside triphosphate hydrolases"/>
    <property type="match status" value="1"/>
</dbReference>
<dbReference type="SUPFAM" id="SSF90123">
    <property type="entry name" value="ABC transporter transmembrane region"/>
    <property type="match status" value="1"/>
</dbReference>
<organism evidence="11 12">
    <name type="scientific">Methanospirillum hungatei JF-1 (strain ATCC 27890 / DSM 864 / NBRC 100397 / JF-1)</name>
    <dbReference type="NCBI Taxonomy" id="323259"/>
    <lineage>
        <taxon>Archaea</taxon>
        <taxon>Methanobacteriati</taxon>
        <taxon>Methanobacteriota</taxon>
        <taxon>Stenosarchaea group</taxon>
        <taxon>Methanomicrobia</taxon>
        <taxon>Methanomicrobiales</taxon>
        <taxon>Methanospirillaceae</taxon>
        <taxon>Methanospirillum</taxon>
    </lineage>
</organism>
<evidence type="ECO:0000256" key="6">
    <source>
        <dbReference type="ARBA" id="ARBA00022989"/>
    </source>
</evidence>
<dbReference type="GO" id="GO:0016020">
    <property type="term" value="C:membrane"/>
    <property type="evidence" value="ECO:0007669"/>
    <property type="project" value="UniProtKB-SubCell"/>
</dbReference>
<dbReference type="GO" id="GO:0016887">
    <property type="term" value="F:ATP hydrolysis activity"/>
    <property type="evidence" value="ECO:0007669"/>
    <property type="project" value="InterPro"/>
</dbReference>
<dbReference type="OrthoDB" id="121502at2157"/>
<evidence type="ECO:0000256" key="7">
    <source>
        <dbReference type="ARBA" id="ARBA00023136"/>
    </source>
</evidence>
<dbReference type="AlphaFoldDB" id="Q2FMN9"/>
<dbReference type="PROSITE" id="PS00211">
    <property type="entry name" value="ABC_TRANSPORTER_1"/>
    <property type="match status" value="1"/>
</dbReference>
<dbReference type="Proteomes" id="UP000001941">
    <property type="component" value="Chromosome"/>
</dbReference>
<dbReference type="Gene3D" id="1.20.1560.10">
    <property type="entry name" value="ABC transporter type 1, transmembrane domain"/>
    <property type="match status" value="1"/>
</dbReference>
<evidence type="ECO:0000256" key="8">
    <source>
        <dbReference type="SAM" id="Phobius"/>
    </source>
</evidence>
<dbReference type="SMART" id="SM00382">
    <property type="entry name" value="AAA"/>
    <property type="match status" value="1"/>
</dbReference>
<dbReference type="InterPro" id="IPR036640">
    <property type="entry name" value="ABC1_TM_sf"/>
</dbReference>
<dbReference type="Pfam" id="PF00664">
    <property type="entry name" value="ABC_membrane"/>
    <property type="match status" value="1"/>
</dbReference>
<dbReference type="EnsemblBacteria" id="ABD39965">
    <property type="protein sequence ID" value="ABD39965"/>
    <property type="gene ID" value="Mhun_0191"/>
</dbReference>
<evidence type="ECO:0000256" key="2">
    <source>
        <dbReference type="ARBA" id="ARBA00022448"/>
    </source>
</evidence>
<feature type="transmembrane region" description="Helical" evidence="8">
    <location>
        <begin position="21"/>
        <end position="50"/>
    </location>
</feature>
<dbReference type="EMBL" id="CP000254">
    <property type="protein sequence ID" value="ABD39965.1"/>
    <property type="molecule type" value="Genomic_DNA"/>
</dbReference>
<feature type="transmembrane region" description="Helical" evidence="8">
    <location>
        <begin position="62"/>
        <end position="82"/>
    </location>
</feature>
<dbReference type="HOGENOM" id="CLU_000604_84_9_2"/>
<dbReference type="RefSeq" id="WP_011447260.1">
    <property type="nucleotide sequence ID" value="NC_007796.1"/>
</dbReference>
<evidence type="ECO:0000259" key="10">
    <source>
        <dbReference type="PROSITE" id="PS50929"/>
    </source>
</evidence>
<dbReference type="InterPro" id="IPR011527">
    <property type="entry name" value="ABC1_TM_dom"/>
</dbReference>
<dbReference type="InterPro" id="IPR027417">
    <property type="entry name" value="P-loop_NTPase"/>
</dbReference>
<keyword evidence="5" id="KW-0067">ATP-binding</keyword>
<name>Q2FMN9_METHJ</name>
<feature type="transmembrane region" description="Helical" evidence="8">
    <location>
        <begin position="166"/>
        <end position="185"/>
    </location>
</feature>
<accession>Q2FMN9</accession>
<dbReference type="GeneID" id="3922965"/>
<evidence type="ECO:0000256" key="3">
    <source>
        <dbReference type="ARBA" id="ARBA00022692"/>
    </source>
</evidence>
<reference evidence="12" key="1">
    <citation type="journal article" date="2016" name="Stand. Genomic Sci.">
        <title>Complete genome sequence of Methanospirillum hungatei type strain JF1.</title>
        <authorList>
            <person name="Gunsalus R.P."/>
            <person name="Cook L.E."/>
            <person name="Crable B."/>
            <person name="Rohlin L."/>
            <person name="McDonald E."/>
            <person name="Mouttaki H."/>
            <person name="Sieber J.R."/>
            <person name="Poweleit N."/>
            <person name="Zhou H."/>
            <person name="Lapidus A.L."/>
            <person name="Daligault H.E."/>
            <person name="Land M."/>
            <person name="Gilna P."/>
            <person name="Ivanova N."/>
            <person name="Kyrpides N."/>
            <person name="Culley D.E."/>
            <person name="McInerney M.J."/>
        </authorList>
    </citation>
    <scope>NUCLEOTIDE SEQUENCE [LARGE SCALE GENOMIC DNA]</scope>
    <source>
        <strain evidence="12">ATCC 27890 / DSM 864 / NBRC 100397 / JF-1</strain>
    </source>
</reference>
<dbReference type="STRING" id="323259.Mhun_0191"/>
<proteinExistence type="predicted"/>
<dbReference type="Pfam" id="PF00005">
    <property type="entry name" value="ABC_tran"/>
    <property type="match status" value="1"/>
</dbReference>
<dbReference type="PANTHER" id="PTHR43394:SF1">
    <property type="entry name" value="ATP-BINDING CASSETTE SUB-FAMILY B MEMBER 10, MITOCHONDRIAL"/>
    <property type="match status" value="1"/>
</dbReference>
<dbReference type="KEGG" id="mhu:Mhun_0191"/>
<dbReference type="eggNOG" id="arCOG02841">
    <property type="taxonomic scope" value="Archaea"/>
</dbReference>
<feature type="transmembrane region" description="Helical" evidence="8">
    <location>
        <begin position="244"/>
        <end position="267"/>
    </location>
</feature>
<keyword evidence="4" id="KW-0547">Nucleotide-binding</keyword>
<dbReference type="GO" id="GO:0005524">
    <property type="term" value="F:ATP binding"/>
    <property type="evidence" value="ECO:0007669"/>
    <property type="project" value="UniProtKB-KW"/>
</dbReference>
<evidence type="ECO:0000313" key="12">
    <source>
        <dbReference type="Proteomes" id="UP000001941"/>
    </source>
</evidence>
<dbReference type="Gene3D" id="3.40.50.300">
    <property type="entry name" value="P-loop containing nucleotide triphosphate hydrolases"/>
    <property type="match status" value="1"/>
</dbReference>
<keyword evidence="2" id="KW-0813">Transport</keyword>
<dbReference type="InterPro" id="IPR003593">
    <property type="entry name" value="AAA+_ATPase"/>
</dbReference>
<dbReference type="PROSITE" id="PS50929">
    <property type="entry name" value="ABC_TM1F"/>
    <property type="match status" value="1"/>
</dbReference>
<sequence length="579" mass="63320">MTQATPLQQLIRLSGLVKSHLRLLAAGMICDATKQLITIGIGLLGVFLIYTAKEQSNASALLPIGGAILILALARGVCGYFGPYLNHIAAFQVLSDLRNQLYRKVDPLAPAIFISRRTGDLVSVAINNIEILELFFAHTLTQIVVAVLVPLIVLCGLLFIHPSLAGILLIFLIMTALIPTLAIRMNEKKGDHLRLFLANMGSFLIDSVQGIWEILAFGRGKDRLEAIIRMVLEYRKEQRSYVQVNACASASYAVLVSGGIVIVLVAATILTQNGEINPFYLPITVILSAGAFSATREVVEVSKQLSMTIAGAKRFFEIMDDIPVVQENGSPAVALSAVPEIEVSNVWFRYGESEPYVLKGVSFTIPSGCTAAIVGLTGAGKTTLTHLLMRFWDPEKGSIRIDGHDIRDLNLNYLRNTVSIVTQDIFLFNTSIRENIRVGKASATDQEVEQAARFARIHEFISGLPDGYETIVGERGIRLSGGERQRVAIARAILKNSPVLIMDEATSNLDTGTEMMIRDTIRELMKGKTVFMIAHRLSTVVHADTILVLNQGEIIEQGTHHELLQHDGLYASLIAAQEI</sequence>
<evidence type="ECO:0000259" key="9">
    <source>
        <dbReference type="PROSITE" id="PS50893"/>
    </source>
</evidence>